<name>E6PXY4_9ZZZZ</name>
<organism evidence="2">
    <name type="scientific">mine drainage metagenome</name>
    <dbReference type="NCBI Taxonomy" id="410659"/>
    <lineage>
        <taxon>unclassified sequences</taxon>
        <taxon>metagenomes</taxon>
        <taxon>ecological metagenomes</taxon>
    </lineage>
</organism>
<comment type="caution">
    <text evidence="2">The sequence shown here is derived from an EMBL/GenBank/DDBJ whole genome shotgun (WGS) entry which is preliminary data.</text>
</comment>
<dbReference type="Gene3D" id="3.30.565.60">
    <property type="match status" value="1"/>
</dbReference>
<dbReference type="InterPro" id="IPR007421">
    <property type="entry name" value="Schlafen_AlbA_2_dom"/>
</dbReference>
<dbReference type="Gene3D" id="1.10.10.10">
    <property type="entry name" value="Winged helix-like DNA-binding domain superfamily/Winged helix DNA-binding domain"/>
    <property type="match status" value="1"/>
</dbReference>
<keyword evidence="2" id="KW-0547">Nucleotide-binding</keyword>
<dbReference type="SUPFAM" id="SSF46785">
    <property type="entry name" value="Winged helix' DNA-binding domain"/>
    <property type="match status" value="1"/>
</dbReference>
<keyword evidence="2" id="KW-0347">Helicase</keyword>
<dbReference type="InterPro" id="IPR038461">
    <property type="entry name" value="Schlafen_AlbA_2_dom_sf"/>
</dbReference>
<dbReference type="Pfam" id="PF13412">
    <property type="entry name" value="HTH_24"/>
    <property type="match status" value="1"/>
</dbReference>
<protein>
    <submittedName>
        <fullName evidence="2">ATP-dependent DNA helicase</fullName>
    </submittedName>
</protein>
<dbReference type="PANTHER" id="PTHR30595">
    <property type="entry name" value="GLPR-RELATED TRANSCRIPTIONAL REPRESSOR"/>
    <property type="match status" value="1"/>
</dbReference>
<sequence>MVSLLSRPEGKTLEFKRDLSSPEGALKTIIAFANTSGGALLIGIEDGAKGVKGVSDILKEEERLANLIADNISPKLVPSIEVIAWRKTNVLGVEIYPSSNRPHHLNRLGPEEGVFVRVGSTNRRADPVLIEEMRRFSQVSSLDEQPIPELNSEAIDFRAASEFFRPIRKLTRHELETLRLVTTYQGRIVPTIGGVLLFGADRLTRYPDAWIQAGRFAGNDRRRIMDTTEVRSYLPGAAEEVITFLQKHMTREAVIGSVKRTDVWTYPMVAVREAIMNAIVHADYAQRGAPIRVALFDDRLEVENPGLLPFGLTIDDIQKGISKLRNRVIGRVFQELGLIEHWGSGIQRMTAACKDRGLDAPRFEEIGTHFRVTLSAVIRRGPAKDRRDEMILATLAKHPDVGLSTSRIAEEIELSPRATRTRLASLVERGLIVEIGSGPKDPHRRYYLVTPAP</sequence>
<dbReference type="InterPro" id="IPR038475">
    <property type="entry name" value="RecG_C_sf"/>
</dbReference>
<dbReference type="InterPro" id="IPR036388">
    <property type="entry name" value="WH-like_DNA-bd_sf"/>
</dbReference>
<keyword evidence="2" id="KW-0378">Hydrolase</keyword>
<proteinExistence type="predicted"/>
<dbReference type="Pfam" id="PF04326">
    <property type="entry name" value="SLFN_AlbA_2"/>
    <property type="match status" value="1"/>
</dbReference>
<evidence type="ECO:0000313" key="2">
    <source>
        <dbReference type="EMBL" id="CBH99793.1"/>
    </source>
</evidence>
<dbReference type="EMBL" id="CABN01000051">
    <property type="protein sequence ID" value="CBH99793.1"/>
    <property type="molecule type" value="Genomic_DNA"/>
</dbReference>
<keyword evidence="2" id="KW-0067">ATP-binding</keyword>
<reference evidence="2" key="1">
    <citation type="submission" date="2009-10" db="EMBL/GenBank/DDBJ databases">
        <title>Diversity of trophic interactions inside an arsenic-rich microbial ecosystem.</title>
        <authorList>
            <person name="Bertin P.N."/>
            <person name="Heinrich-Salmeron A."/>
            <person name="Pelletier E."/>
            <person name="Goulhen-Chollet F."/>
            <person name="Arsene-Ploetze F."/>
            <person name="Gallien S."/>
            <person name="Calteau A."/>
            <person name="Vallenet D."/>
            <person name="Casiot C."/>
            <person name="Chane-Woon-Ming B."/>
            <person name="Giloteaux L."/>
            <person name="Barakat M."/>
            <person name="Bonnefoy V."/>
            <person name="Bruneel O."/>
            <person name="Chandler M."/>
            <person name="Cleiss J."/>
            <person name="Duran R."/>
            <person name="Elbaz-Poulichet F."/>
            <person name="Fonknechten N."/>
            <person name="Lauga B."/>
            <person name="Mornico D."/>
            <person name="Ortet P."/>
            <person name="Schaeffer C."/>
            <person name="Siguier P."/>
            <person name="Alexander Thil Smith A."/>
            <person name="Van Dorsselaer A."/>
            <person name="Weissenbach J."/>
            <person name="Medigue C."/>
            <person name="Le Paslier D."/>
        </authorList>
    </citation>
    <scope>NUCLEOTIDE SEQUENCE</scope>
</reference>
<dbReference type="PANTHER" id="PTHR30595:SF6">
    <property type="entry name" value="SCHLAFEN ALBA-2 DOMAIN-CONTAINING PROTEIN"/>
    <property type="match status" value="1"/>
</dbReference>
<dbReference type="AlphaFoldDB" id="E6PXY4"/>
<dbReference type="CDD" id="cd00090">
    <property type="entry name" value="HTH_ARSR"/>
    <property type="match status" value="1"/>
</dbReference>
<gene>
    <name evidence="2" type="ORF">CARN3_0745</name>
</gene>
<feature type="domain" description="Schlafen AlbA-2" evidence="1">
    <location>
        <begin position="9"/>
        <end position="125"/>
    </location>
</feature>
<dbReference type="GO" id="GO:0004386">
    <property type="term" value="F:helicase activity"/>
    <property type="evidence" value="ECO:0007669"/>
    <property type="project" value="UniProtKB-KW"/>
</dbReference>
<accession>E6PXY4</accession>
<dbReference type="Gene3D" id="3.30.950.30">
    <property type="entry name" value="Schlafen, AAA domain"/>
    <property type="match status" value="1"/>
</dbReference>
<dbReference type="InterPro" id="IPR036390">
    <property type="entry name" value="WH_DNA-bd_sf"/>
</dbReference>
<evidence type="ECO:0000259" key="1">
    <source>
        <dbReference type="Pfam" id="PF04326"/>
    </source>
</evidence>
<dbReference type="InterPro" id="IPR011991">
    <property type="entry name" value="ArsR-like_HTH"/>
</dbReference>
<dbReference type="Pfam" id="PF13749">
    <property type="entry name" value="HATPase_c_4"/>
    <property type="match status" value="1"/>
</dbReference>